<dbReference type="PRINTS" id="PR00759">
    <property type="entry name" value="BASICPTASE"/>
</dbReference>
<evidence type="ECO:0000256" key="2">
    <source>
        <dbReference type="ARBA" id="ARBA00022900"/>
    </source>
</evidence>
<organism evidence="5 6">
    <name type="scientific">Cordylochernes scorpioides</name>
    <dbReference type="NCBI Taxonomy" id="51811"/>
    <lineage>
        <taxon>Eukaryota</taxon>
        <taxon>Metazoa</taxon>
        <taxon>Ecdysozoa</taxon>
        <taxon>Arthropoda</taxon>
        <taxon>Chelicerata</taxon>
        <taxon>Arachnida</taxon>
        <taxon>Pseudoscorpiones</taxon>
        <taxon>Cheliferoidea</taxon>
        <taxon>Chernetidae</taxon>
        <taxon>Cordylochernes</taxon>
    </lineage>
</organism>
<evidence type="ECO:0000313" key="6">
    <source>
        <dbReference type="Proteomes" id="UP001235939"/>
    </source>
</evidence>
<evidence type="ECO:0000256" key="3">
    <source>
        <dbReference type="ARBA" id="ARBA00023157"/>
    </source>
</evidence>
<proteinExistence type="predicted"/>
<evidence type="ECO:0000259" key="4">
    <source>
        <dbReference type="PROSITE" id="PS50279"/>
    </source>
</evidence>
<dbReference type="Pfam" id="PF00014">
    <property type="entry name" value="Kunitz_BPTI"/>
    <property type="match status" value="2"/>
</dbReference>
<dbReference type="PROSITE" id="PS50279">
    <property type="entry name" value="BPTI_KUNITZ_2"/>
    <property type="match status" value="2"/>
</dbReference>
<keyword evidence="3" id="KW-1015">Disulfide bond</keyword>
<dbReference type="SUPFAM" id="SSF57362">
    <property type="entry name" value="BPTI-like"/>
    <property type="match status" value="2"/>
</dbReference>
<name>A0ABY6KEY9_9ARAC</name>
<protein>
    <submittedName>
        <fullName evidence="5">PAPLN</fullName>
    </submittedName>
</protein>
<dbReference type="InterPro" id="IPR002223">
    <property type="entry name" value="Kunitz_BPTI"/>
</dbReference>
<dbReference type="PROSITE" id="PS00280">
    <property type="entry name" value="BPTI_KUNITZ_1"/>
    <property type="match status" value="1"/>
</dbReference>
<dbReference type="InterPro" id="IPR020901">
    <property type="entry name" value="Prtase_inh_Kunz-CS"/>
</dbReference>
<dbReference type="Gene3D" id="4.10.410.10">
    <property type="entry name" value="Pancreatic trypsin inhibitor Kunitz domain"/>
    <property type="match status" value="2"/>
</dbReference>
<dbReference type="EMBL" id="CP092865">
    <property type="protein sequence ID" value="UYV65745.1"/>
    <property type="molecule type" value="Genomic_DNA"/>
</dbReference>
<keyword evidence="1" id="KW-0646">Protease inhibitor</keyword>
<feature type="domain" description="BPTI/Kunitz inhibitor" evidence="4">
    <location>
        <begin position="39"/>
        <end position="89"/>
    </location>
</feature>
<keyword evidence="6" id="KW-1185">Reference proteome</keyword>
<dbReference type="Proteomes" id="UP001235939">
    <property type="component" value="Chromosome 03"/>
</dbReference>
<dbReference type="PANTHER" id="PTHR10083:SF374">
    <property type="entry name" value="BPTI_KUNITZ INHIBITOR DOMAIN-CONTAINING PROTEIN"/>
    <property type="match status" value="1"/>
</dbReference>
<dbReference type="InterPro" id="IPR050098">
    <property type="entry name" value="TFPI/VKTCI-like"/>
</dbReference>
<gene>
    <name evidence="5" type="ORF">LAZ67_3005311</name>
</gene>
<dbReference type="CDD" id="cd00109">
    <property type="entry name" value="Kunitz-type"/>
    <property type="match status" value="2"/>
</dbReference>
<evidence type="ECO:0000256" key="1">
    <source>
        <dbReference type="ARBA" id="ARBA00022690"/>
    </source>
</evidence>
<evidence type="ECO:0000313" key="5">
    <source>
        <dbReference type="EMBL" id="UYV65745.1"/>
    </source>
</evidence>
<keyword evidence="2" id="KW-0722">Serine protease inhibitor</keyword>
<dbReference type="PANTHER" id="PTHR10083">
    <property type="entry name" value="KUNITZ-TYPE PROTEASE INHIBITOR-RELATED"/>
    <property type="match status" value="1"/>
</dbReference>
<dbReference type="InterPro" id="IPR036880">
    <property type="entry name" value="Kunitz_BPTI_sf"/>
</dbReference>
<feature type="domain" description="BPTI/Kunitz inhibitor" evidence="4">
    <location>
        <begin position="104"/>
        <end position="154"/>
    </location>
</feature>
<dbReference type="SMART" id="SM00131">
    <property type="entry name" value="KU"/>
    <property type="match status" value="2"/>
</dbReference>
<sequence length="194" mass="22384">MKTGYLIRSEEGIKSPISARREELSVMHQCKRYVLSDVCQLPRADGNCGEAIPSWFFDAVSGRCLEFFYTGCGGNLNRFASFEHCRQRCQPTVETTTTAVVPTCHLPRDTGPCNTHVILWYFNPQAQRCEQFYYGGCGGNSNRFNSRELCEHSCIGRKSSQHSSNFSFMMVYRIYRNKYHQSFIPQNIIYKAYF</sequence>
<reference evidence="5 6" key="1">
    <citation type="submission" date="2022-01" db="EMBL/GenBank/DDBJ databases">
        <title>A chromosomal length assembly of Cordylochernes scorpioides.</title>
        <authorList>
            <person name="Zeh D."/>
            <person name="Zeh J."/>
        </authorList>
    </citation>
    <scope>NUCLEOTIDE SEQUENCE [LARGE SCALE GENOMIC DNA]</scope>
    <source>
        <strain evidence="5">IN4F17</strain>
        <tissue evidence="5">Whole Body</tissue>
    </source>
</reference>
<accession>A0ABY6KEY9</accession>